<evidence type="ECO:0000313" key="11">
    <source>
        <dbReference type="EMBL" id="CAH1404179.1"/>
    </source>
</evidence>
<gene>
    <name evidence="11" type="ORF">NEZAVI_LOCUS12633</name>
</gene>
<feature type="transmembrane region" description="Helical" evidence="9">
    <location>
        <begin position="585"/>
        <end position="607"/>
    </location>
</feature>
<dbReference type="SMART" id="SM00382">
    <property type="entry name" value="AAA"/>
    <property type="match status" value="1"/>
</dbReference>
<evidence type="ECO:0000256" key="6">
    <source>
        <dbReference type="ARBA" id="ARBA00022840"/>
    </source>
</evidence>
<keyword evidence="4 9" id="KW-0812">Transmembrane</keyword>
<dbReference type="PANTHER" id="PTHR48041:SF133">
    <property type="entry name" value="GH24286P"/>
    <property type="match status" value="1"/>
</dbReference>
<dbReference type="InterPro" id="IPR017871">
    <property type="entry name" value="ABC_transporter-like_CS"/>
</dbReference>
<dbReference type="GO" id="GO:0005524">
    <property type="term" value="F:ATP binding"/>
    <property type="evidence" value="ECO:0007669"/>
    <property type="project" value="UniProtKB-KW"/>
</dbReference>
<dbReference type="CDD" id="cd03213">
    <property type="entry name" value="ABCG_EPDR"/>
    <property type="match status" value="1"/>
</dbReference>
<dbReference type="PROSITE" id="PS00211">
    <property type="entry name" value="ABC_TRANSPORTER_1"/>
    <property type="match status" value="1"/>
</dbReference>
<accession>A0A9P0HLZ5</accession>
<feature type="transmembrane region" description="Helical" evidence="9">
    <location>
        <begin position="505"/>
        <end position="523"/>
    </location>
</feature>
<evidence type="ECO:0000256" key="8">
    <source>
        <dbReference type="ARBA" id="ARBA00023136"/>
    </source>
</evidence>
<dbReference type="GO" id="GO:0005886">
    <property type="term" value="C:plasma membrane"/>
    <property type="evidence" value="ECO:0007669"/>
    <property type="project" value="TreeGrafter"/>
</dbReference>
<dbReference type="Pfam" id="PF00005">
    <property type="entry name" value="ABC_tran"/>
    <property type="match status" value="1"/>
</dbReference>
<sequence length="615" mass="68875">MVGNNLPLEILKDSPRQFNEPVQVSFKDVTCSVKASYTFFSRERKEILHGVSGHFRGGELTAIMGPSGAGKSTLLNILAGFKKKGYMGDVCVEGGSDRKCYIMQEESLHPLLTVREAMNIAASLKLGSSVNTKQRVHRVNEILDSLGLSAHAMTLSGHLSGGQKKRLGIALELIDNPKVMFFDEPTSGLDSSTTKQCVKLLKDLSREGRAVICTLHQPSATIFKVIDQVYCLASGWCIYNGAPSGLNTFLGEHGLCCPQYHNPADFLLEICCGEYGDHIPAMSEACNNGKSEDWVKIIASSSENINSSQMGNVQVTTPVHAPDLPPLECFHKQTYPASFVKQVMVLVQRIGIQLIRDHFLMHSRLMIHAVIGVLIGIFFFDIGCDAGMVFSNYNVLFFSVLFLAFSALQSMAIAFPLEMPIIRKEHFNCWYSIKAYYLANTIADLPIQVSCAVIYCTIVYWMSGQPPEWTRFFMFTFMGIITSLLAQSIGYLVGASMKVMNGVMLGPLSITPWVLFSGFFLQARDSPDWARWLYTISWLRRCIEGLVASVYGYKRQRLPCISEDYCHFVSPLKFLKELDMADQSFGFNVAFVLIFYIFLKVCTYYILIYQLRLKR</sequence>
<evidence type="ECO:0000256" key="9">
    <source>
        <dbReference type="SAM" id="Phobius"/>
    </source>
</evidence>
<dbReference type="Gene3D" id="3.40.50.300">
    <property type="entry name" value="P-loop containing nucleotide triphosphate hydrolases"/>
    <property type="match status" value="1"/>
</dbReference>
<evidence type="ECO:0000259" key="10">
    <source>
        <dbReference type="PROSITE" id="PS50893"/>
    </source>
</evidence>
<dbReference type="PANTHER" id="PTHR48041">
    <property type="entry name" value="ABC TRANSPORTER G FAMILY MEMBER 28"/>
    <property type="match status" value="1"/>
</dbReference>
<evidence type="ECO:0000256" key="3">
    <source>
        <dbReference type="ARBA" id="ARBA00022448"/>
    </source>
</evidence>
<evidence type="ECO:0000256" key="4">
    <source>
        <dbReference type="ARBA" id="ARBA00022692"/>
    </source>
</evidence>
<proteinExistence type="inferred from homology"/>
<evidence type="ECO:0000256" key="5">
    <source>
        <dbReference type="ARBA" id="ARBA00022741"/>
    </source>
</evidence>
<keyword evidence="7 9" id="KW-1133">Transmembrane helix</keyword>
<dbReference type="Proteomes" id="UP001152798">
    <property type="component" value="Chromosome 6"/>
</dbReference>
<dbReference type="InterPro" id="IPR013525">
    <property type="entry name" value="ABC2_TM"/>
</dbReference>
<dbReference type="AlphaFoldDB" id="A0A9P0HLZ5"/>
<dbReference type="OrthoDB" id="66620at2759"/>
<feature type="transmembrane region" description="Helical" evidence="9">
    <location>
        <begin position="365"/>
        <end position="383"/>
    </location>
</feature>
<evidence type="ECO:0000256" key="7">
    <source>
        <dbReference type="ARBA" id="ARBA00022989"/>
    </source>
</evidence>
<feature type="transmembrane region" description="Helical" evidence="9">
    <location>
        <begin position="472"/>
        <end position="493"/>
    </location>
</feature>
<protein>
    <recommendedName>
        <fullName evidence="10">ABC transporter domain-containing protein</fullName>
    </recommendedName>
</protein>
<dbReference type="EMBL" id="OV725082">
    <property type="protein sequence ID" value="CAH1404179.1"/>
    <property type="molecule type" value="Genomic_DNA"/>
</dbReference>
<dbReference type="InterPro" id="IPR003439">
    <property type="entry name" value="ABC_transporter-like_ATP-bd"/>
</dbReference>
<reference evidence="11" key="1">
    <citation type="submission" date="2022-01" db="EMBL/GenBank/DDBJ databases">
        <authorList>
            <person name="King R."/>
        </authorList>
    </citation>
    <scope>NUCLEOTIDE SEQUENCE</scope>
</reference>
<keyword evidence="12" id="KW-1185">Reference proteome</keyword>
<organism evidence="11 12">
    <name type="scientific">Nezara viridula</name>
    <name type="common">Southern green stink bug</name>
    <name type="synonym">Cimex viridulus</name>
    <dbReference type="NCBI Taxonomy" id="85310"/>
    <lineage>
        <taxon>Eukaryota</taxon>
        <taxon>Metazoa</taxon>
        <taxon>Ecdysozoa</taxon>
        <taxon>Arthropoda</taxon>
        <taxon>Hexapoda</taxon>
        <taxon>Insecta</taxon>
        <taxon>Pterygota</taxon>
        <taxon>Neoptera</taxon>
        <taxon>Paraneoptera</taxon>
        <taxon>Hemiptera</taxon>
        <taxon>Heteroptera</taxon>
        <taxon>Panheteroptera</taxon>
        <taxon>Pentatomomorpha</taxon>
        <taxon>Pentatomoidea</taxon>
        <taxon>Pentatomidae</taxon>
        <taxon>Pentatominae</taxon>
        <taxon>Nezara</taxon>
    </lineage>
</organism>
<dbReference type="Pfam" id="PF01061">
    <property type="entry name" value="ABC2_membrane"/>
    <property type="match status" value="1"/>
</dbReference>
<dbReference type="InterPro" id="IPR050352">
    <property type="entry name" value="ABCG_transporters"/>
</dbReference>
<dbReference type="SUPFAM" id="SSF52540">
    <property type="entry name" value="P-loop containing nucleoside triphosphate hydrolases"/>
    <property type="match status" value="1"/>
</dbReference>
<dbReference type="GO" id="GO:0140359">
    <property type="term" value="F:ABC-type transporter activity"/>
    <property type="evidence" value="ECO:0007669"/>
    <property type="project" value="InterPro"/>
</dbReference>
<dbReference type="FunFam" id="3.40.50.300:FF:001077">
    <property type="entry name" value="Uncharacterized protein, isoform A"/>
    <property type="match status" value="1"/>
</dbReference>
<keyword evidence="3" id="KW-0813">Transport</keyword>
<keyword evidence="5" id="KW-0547">Nucleotide-binding</keyword>
<evidence type="ECO:0000313" key="12">
    <source>
        <dbReference type="Proteomes" id="UP001152798"/>
    </source>
</evidence>
<dbReference type="InterPro" id="IPR027417">
    <property type="entry name" value="P-loop_NTPase"/>
</dbReference>
<dbReference type="InterPro" id="IPR003593">
    <property type="entry name" value="AAA+_ATPase"/>
</dbReference>
<feature type="domain" description="ABC transporter" evidence="10">
    <location>
        <begin position="24"/>
        <end position="259"/>
    </location>
</feature>
<dbReference type="GO" id="GO:0016887">
    <property type="term" value="F:ATP hydrolysis activity"/>
    <property type="evidence" value="ECO:0007669"/>
    <property type="project" value="InterPro"/>
</dbReference>
<keyword evidence="6" id="KW-0067">ATP-binding</keyword>
<comment type="similarity">
    <text evidence="2">Belongs to the ABC transporter superfamily. ABCG family. Eye pigment precursor importer (TC 3.A.1.204) subfamily.</text>
</comment>
<feature type="transmembrane region" description="Helical" evidence="9">
    <location>
        <begin position="395"/>
        <end position="415"/>
    </location>
</feature>
<name>A0A9P0HLZ5_NEZVI</name>
<dbReference type="PROSITE" id="PS50893">
    <property type="entry name" value="ABC_TRANSPORTER_2"/>
    <property type="match status" value="1"/>
</dbReference>
<keyword evidence="8 9" id="KW-0472">Membrane</keyword>
<evidence type="ECO:0000256" key="1">
    <source>
        <dbReference type="ARBA" id="ARBA00004141"/>
    </source>
</evidence>
<comment type="subcellular location">
    <subcellularLocation>
        <location evidence="1">Membrane</location>
        <topology evidence="1">Multi-pass membrane protein</topology>
    </subcellularLocation>
</comment>
<evidence type="ECO:0000256" key="2">
    <source>
        <dbReference type="ARBA" id="ARBA00005814"/>
    </source>
</evidence>